<name>A0A023D3R5_ACIMT</name>
<dbReference type="InterPro" id="IPR023214">
    <property type="entry name" value="HAD_sf"/>
</dbReference>
<dbReference type="InterPro" id="IPR036412">
    <property type="entry name" value="HAD-like_sf"/>
</dbReference>
<gene>
    <name evidence="2" type="ORF">Amme_035_028</name>
</gene>
<dbReference type="InterPro" id="IPR051806">
    <property type="entry name" value="HAD-like_SPP"/>
</dbReference>
<protein>
    <submittedName>
        <fullName evidence="2">Hydrolase</fullName>
    </submittedName>
</protein>
<dbReference type="AlphaFoldDB" id="A0A023D3R5"/>
<sequence>MKRRKLTRATVARAGGFGQGEGPQSPEPERVIPEPDHSVLSPLLLQGRHFDAFLFDMDGTILTSIIAAERVWGAWARRHGLDVERFLPTIHGVRTEETIRRNRPDLDAGAEARWITEREIEDVEGIDEIPGAVRLLRALPPERWAIVTSAPRALAERRIAVAGLPMPRILIAAEDVSRGKPAPDPFLLAARKLGVDPARCLVFEDAPAGVASAEAAGATVVVVTHTHQHPIHILSGADHASIPHYRDLDVVVSADGTLGLEARTP</sequence>
<dbReference type="Proteomes" id="UP000019760">
    <property type="component" value="Unassembled WGS sequence"/>
</dbReference>
<dbReference type="SUPFAM" id="SSF56784">
    <property type="entry name" value="HAD-like"/>
    <property type="match status" value="1"/>
</dbReference>
<dbReference type="InterPro" id="IPR023198">
    <property type="entry name" value="PGP-like_dom2"/>
</dbReference>
<accession>A0A023D3R5</accession>
<dbReference type="EMBL" id="BAND01000035">
    <property type="protein sequence ID" value="GAJ28699.1"/>
    <property type="molecule type" value="Genomic_DNA"/>
</dbReference>
<dbReference type="NCBIfam" id="TIGR01509">
    <property type="entry name" value="HAD-SF-IA-v3"/>
    <property type="match status" value="1"/>
</dbReference>
<comment type="caution">
    <text evidence="2">The sequence shown here is derived from an EMBL/GenBank/DDBJ whole genome shotgun (WGS) entry which is preliminary data.</text>
</comment>
<dbReference type="PANTHER" id="PTHR43481">
    <property type="entry name" value="FRUCTOSE-1-PHOSPHATE PHOSPHATASE"/>
    <property type="match status" value="1"/>
</dbReference>
<feature type="region of interest" description="Disordered" evidence="1">
    <location>
        <begin position="1"/>
        <end position="35"/>
    </location>
</feature>
<dbReference type="GO" id="GO:0050308">
    <property type="term" value="F:sugar-phosphatase activity"/>
    <property type="evidence" value="ECO:0007669"/>
    <property type="project" value="TreeGrafter"/>
</dbReference>
<evidence type="ECO:0000313" key="3">
    <source>
        <dbReference type="Proteomes" id="UP000019760"/>
    </source>
</evidence>
<dbReference type="Gene3D" id="1.10.150.240">
    <property type="entry name" value="Putative phosphatase, domain 2"/>
    <property type="match status" value="1"/>
</dbReference>
<dbReference type="SFLD" id="SFLDS00003">
    <property type="entry name" value="Haloacid_Dehalogenase"/>
    <property type="match status" value="1"/>
</dbReference>
<evidence type="ECO:0000256" key="1">
    <source>
        <dbReference type="SAM" id="MobiDB-lite"/>
    </source>
</evidence>
<keyword evidence="2" id="KW-0378">Hydrolase</keyword>
<dbReference type="Pfam" id="PF00702">
    <property type="entry name" value="Hydrolase"/>
    <property type="match status" value="1"/>
</dbReference>
<evidence type="ECO:0000313" key="2">
    <source>
        <dbReference type="EMBL" id="GAJ28699.1"/>
    </source>
</evidence>
<dbReference type="CDD" id="cd07527">
    <property type="entry name" value="HAD_ScGPP-like"/>
    <property type="match status" value="1"/>
</dbReference>
<dbReference type="PANTHER" id="PTHR43481:SF4">
    <property type="entry name" value="GLYCEROL-1-PHOSPHATE PHOSPHOHYDROLASE 1-RELATED"/>
    <property type="match status" value="1"/>
</dbReference>
<dbReference type="Gene3D" id="3.40.50.1000">
    <property type="entry name" value="HAD superfamily/HAD-like"/>
    <property type="match status" value="1"/>
</dbReference>
<dbReference type="InterPro" id="IPR006439">
    <property type="entry name" value="HAD-SF_hydro_IA"/>
</dbReference>
<proteinExistence type="predicted"/>
<reference evidence="2 3" key="2">
    <citation type="journal article" date="2014" name="FEMS Microbiol. Lett.">
        <title>Draft genomic DNA sequence of the facultatively methylotrophic bacterium Acidomonas methanolica type strain MB58.</title>
        <authorList>
            <person name="Higashiura N."/>
            <person name="Hadano H."/>
            <person name="Hirakawa H."/>
            <person name="Matsutani M."/>
            <person name="Takabe S."/>
            <person name="Matsushita K."/>
            <person name="Azuma Y."/>
        </authorList>
    </citation>
    <scope>NUCLEOTIDE SEQUENCE [LARGE SCALE GENOMIC DNA]</scope>
    <source>
        <strain evidence="2 3">MB58</strain>
    </source>
</reference>
<keyword evidence="3" id="KW-1185">Reference proteome</keyword>
<dbReference type="SFLD" id="SFLDG01129">
    <property type="entry name" value="C1.5:_HAD__Beta-PGM__Phosphata"/>
    <property type="match status" value="1"/>
</dbReference>
<reference evidence="3" key="1">
    <citation type="journal article" date="2014" name="FEMS Microbiol. Lett.">
        <title>Draft Genomic DNA Sequence of the Facultatively Methylotrophic Bacterium Acidomonas methanolica type strain MB58.</title>
        <authorList>
            <person name="Higashiura N."/>
            <person name="Hadano H."/>
            <person name="Hirakawa H."/>
            <person name="Matsutani M."/>
            <person name="Takabe S."/>
            <person name="Matsushita K."/>
            <person name="Azuma Y."/>
        </authorList>
    </citation>
    <scope>NUCLEOTIDE SEQUENCE [LARGE SCALE GENOMIC DNA]</scope>
    <source>
        <strain evidence="3">MB58</strain>
    </source>
</reference>
<organism evidence="2 3">
    <name type="scientific">Acidomonas methanolica NBRC 104435</name>
    <dbReference type="NCBI Taxonomy" id="1231351"/>
    <lineage>
        <taxon>Bacteria</taxon>
        <taxon>Pseudomonadati</taxon>
        <taxon>Pseudomonadota</taxon>
        <taxon>Alphaproteobacteria</taxon>
        <taxon>Acetobacterales</taxon>
        <taxon>Acetobacteraceae</taxon>
        <taxon>Acidomonas</taxon>
    </lineage>
</organism>